<keyword evidence="1" id="KW-0472">Membrane</keyword>
<evidence type="ECO:0000313" key="2">
    <source>
        <dbReference type="EMBL" id="EET86666.1"/>
    </source>
</evidence>
<keyword evidence="3" id="KW-1185">Reference proteome</keyword>
<sequence>MLLKALLSTLIVLIIILIVISTAIYKVLNENKRNIKHK</sequence>
<comment type="caution">
    <text evidence="2">The sequence shown here is derived from an EMBL/GenBank/DDBJ whole genome shotgun (WGS) entry which is preliminary data.</text>
</comment>
<feature type="transmembrane region" description="Helical" evidence="1">
    <location>
        <begin position="6"/>
        <end position="28"/>
    </location>
</feature>
<protein>
    <submittedName>
        <fullName evidence="2">Uncharacterized protein</fullName>
    </submittedName>
</protein>
<reference evidence="2 3" key="1">
    <citation type="submission" date="2009-06" db="EMBL/GenBank/DDBJ databases">
        <title>The draft genome of Clostridium carboxidivorans P7.</title>
        <authorList>
            <consortium name="US DOE Joint Genome Institute (JGI-PGF)"/>
            <person name="Lucas S."/>
            <person name="Copeland A."/>
            <person name="Lapidus A."/>
            <person name="Glavina del Rio T."/>
            <person name="Tice H."/>
            <person name="Bruce D."/>
            <person name="Goodwin L."/>
            <person name="Pitluck S."/>
            <person name="Larimer F."/>
            <person name="Land M.L."/>
            <person name="Hauser L."/>
            <person name="Hemme C.L."/>
        </authorList>
    </citation>
    <scope>NUCLEOTIDE SEQUENCE [LARGE SCALE GENOMIC DNA]</scope>
    <source>
        <strain evidence="2 3">P7</strain>
    </source>
</reference>
<proteinExistence type="predicted"/>
<gene>
    <name evidence="2" type="ORF">CcarbDRAFT_2859</name>
</gene>
<keyword evidence="1" id="KW-1133">Transmembrane helix</keyword>
<dbReference type="Proteomes" id="UP000004198">
    <property type="component" value="Unassembled WGS sequence"/>
</dbReference>
<accession>C6PVP2</accession>
<evidence type="ECO:0000313" key="3">
    <source>
        <dbReference type="Proteomes" id="UP000004198"/>
    </source>
</evidence>
<dbReference type="EMBL" id="ACVI01000047">
    <property type="protein sequence ID" value="EET86666.1"/>
    <property type="molecule type" value="Genomic_DNA"/>
</dbReference>
<organism evidence="2 3">
    <name type="scientific">Clostridium carboxidivorans P7</name>
    <dbReference type="NCBI Taxonomy" id="536227"/>
    <lineage>
        <taxon>Bacteria</taxon>
        <taxon>Bacillati</taxon>
        <taxon>Bacillota</taxon>
        <taxon>Clostridia</taxon>
        <taxon>Eubacteriales</taxon>
        <taxon>Clostridiaceae</taxon>
        <taxon>Clostridium</taxon>
    </lineage>
</organism>
<name>C6PVP2_9CLOT</name>
<dbReference type="AlphaFoldDB" id="C6PVP2"/>
<evidence type="ECO:0000256" key="1">
    <source>
        <dbReference type="SAM" id="Phobius"/>
    </source>
</evidence>
<keyword evidence="1" id="KW-0812">Transmembrane</keyword>